<dbReference type="RefSeq" id="WP_042128212.1">
    <property type="nucleotide sequence ID" value="NZ_FZOL01000034.1"/>
</dbReference>
<gene>
    <name evidence="6" type="ORF">SAMN05444352_13431</name>
</gene>
<organism evidence="6 7">
    <name type="scientific">Pseudomonas japonica</name>
    <dbReference type="NCBI Taxonomy" id="256466"/>
    <lineage>
        <taxon>Bacteria</taxon>
        <taxon>Pseudomonadati</taxon>
        <taxon>Pseudomonadota</taxon>
        <taxon>Gammaproteobacteria</taxon>
        <taxon>Pseudomonadales</taxon>
        <taxon>Pseudomonadaceae</taxon>
        <taxon>Pseudomonas</taxon>
    </lineage>
</organism>
<dbReference type="PANTHER" id="PTHR30055:SF234">
    <property type="entry name" value="HTH-TYPE TRANSCRIPTIONAL REGULATOR BETI"/>
    <property type="match status" value="1"/>
</dbReference>
<name>A0A239LCZ6_9PSED</name>
<accession>A0A239LCZ6</accession>
<keyword evidence="1" id="KW-0805">Transcription regulation</keyword>
<dbReference type="PRINTS" id="PR00455">
    <property type="entry name" value="HTHTETR"/>
</dbReference>
<dbReference type="PANTHER" id="PTHR30055">
    <property type="entry name" value="HTH-TYPE TRANSCRIPTIONAL REGULATOR RUTR"/>
    <property type="match status" value="1"/>
</dbReference>
<protein>
    <submittedName>
        <fullName evidence="6">Transcriptional regulator, TetR family</fullName>
    </submittedName>
</protein>
<dbReference type="PROSITE" id="PS50977">
    <property type="entry name" value="HTH_TETR_2"/>
    <property type="match status" value="1"/>
</dbReference>
<sequence>MSGQGIALAPRTDETILLAAHQLLLEGGFAGMSMRCLSHRAGLQAGSLYHHFSGKQEVLEEVLGGIVQRRVGGWRRVRPLARPAWQRLQQFIEFHVRHVLQHAADQAVLRSERRYLDAQARERLEQLEREYFQVLFASVAEGVAAGVFSVTCARLAARTLRGLLDSIEDAPDDGRMTPWMIEVAARVLRVGEAGR</sequence>
<dbReference type="GO" id="GO:0003700">
    <property type="term" value="F:DNA-binding transcription factor activity"/>
    <property type="evidence" value="ECO:0007669"/>
    <property type="project" value="TreeGrafter"/>
</dbReference>
<dbReference type="STRING" id="1215104.GCA_000730585_01222"/>
<reference evidence="7" key="1">
    <citation type="submission" date="2017-06" db="EMBL/GenBank/DDBJ databases">
        <authorList>
            <person name="Varghese N."/>
            <person name="Submissions S."/>
        </authorList>
    </citation>
    <scope>NUCLEOTIDE SEQUENCE [LARGE SCALE GENOMIC DNA]</scope>
    <source>
        <strain evidence="7">DSM 22348</strain>
    </source>
</reference>
<evidence type="ECO:0000256" key="2">
    <source>
        <dbReference type="ARBA" id="ARBA00023125"/>
    </source>
</evidence>
<evidence type="ECO:0000259" key="5">
    <source>
        <dbReference type="PROSITE" id="PS50977"/>
    </source>
</evidence>
<dbReference type="SUPFAM" id="SSF48498">
    <property type="entry name" value="Tetracyclin repressor-like, C-terminal domain"/>
    <property type="match status" value="1"/>
</dbReference>
<dbReference type="InterPro" id="IPR041490">
    <property type="entry name" value="KstR2_TetR_C"/>
</dbReference>
<feature type="DNA-binding region" description="H-T-H motif" evidence="4">
    <location>
        <begin position="33"/>
        <end position="52"/>
    </location>
</feature>
<keyword evidence="7" id="KW-1185">Reference proteome</keyword>
<evidence type="ECO:0000313" key="7">
    <source>
        <dbReference type="Proteomes" id="UP000198407"/>
    </source>
</evidence>
<keyword evidence="2 4" id="KW-0238">DNA-binding</keyword>
<dbReference type="Gene3D" id="1.10.10.60">
    <property type="entry name" value="Homeodomain-like"/>
    <property type="match status" value="1"/>
</dbReference>
<dbReference type="Proteomes" id="UP000198407">
    <property type="component" value="Unassembled WGS sequence"/>
</dbReference>
<dbReference type="OrthoDB" id="7028830at2"/>
<evidence type="ECO:0000256" key="3">
    <source>
        <dbReference type="ARBA" id="ARBA00023163"/>
    </source>
</evidence>
<dbReference type="AlphaFoldDB" id="A0A239LCZ6"/>
<dbReference type="PROSITE" id="PS01081">
    <property type="entry name" value="HTH_TETR_1"/>
    <property type="match status" value="1"/>
</dbReference>
<dbReference type="InterPro" id="IPR001647">
    <property type="entry name" value="HTH_TetR"/>
</dbReference>
<evidence type="ECO:0000256" key="4">
    <source>
        <dbReference type="PROSITE-ProRule" id="PRU00335"/>
    </source>
</evidence>
<dbReference type="InterPro" id="IPR036271">
    <property type="entry name" value="Tet_transcr_reg_TetR-rel_C_sf"/>
</dbReference>
<dbReference type="Gene3D" id="1.10.357.10">
    <property type="entry name" value="Tetracycline Repressor, domain 2"/>
    <property type="match status" value="1"/>
</dbReference>
<dbReference type="Pfam" id="PF17932">
    <property type="entry name" value="TetR_C_24"/>
    <property type="match status" value="1"/>
</dbReference>
<dbReference type="GO" id="GO:0000976">
    <property type="term" value="F:transcription cis-regulatory region binding"/>
    <property type="evidence" value="ECO:0007669"/>
    <property type="project" value="TreeGrafter"/>
</dbReference>
<dbReference type="SUPFAM" id="SSF46689">
    <property type="entry name" value="Homeodomain-like"/>
    <property type="match status" value="1"/>
</dbReference>
<dbReference type="Pfam" id="PF00440">
    <property type="entry name" value="TetR_N"/>
    <property type="match status" value="1"/>
</dbReference>
<proteinExistence type="predicted"/>
<dbReference type="EMBL" id="FZOL01000034">
    <property type="protein sequence ID" value="SNT27832.1"/>
    <property type="molecule type" value="Genomic_DNA"/>
</dbReference>
<feature type="domain" description="HTH tetR-type" evidence="5">
    <location>
        <begin position="10"/>
        <end position="70"/>
    </location>
</feature>
<dbReference type="InterPro" id="IPR009057">
    <property type="entry name" value="Homeodomain-like_sf"/>
</dbReference>
<keyword evidence="3" id="KW-0804">Transcription</keyword>
<dbReference type="InterPro" id="IPR023772">
    <property type="entry name" value="DNA-bd_HTH_TetR-type_CS"/>
</dbReference>
<evidence type="ECO:0000256" key="1">
    <source>
        <dbReference type="ARBA" id="ARBA00023015"/>
    </source>
</evidence>
<evidence type="ECO:0000313" key="6">
    <source>
        <dbReference type="EMBL" id="SNT27832.1"/>
    </source>
</evidence>
<dbReference type="InterPro" id="IPR050109">
    <property type="entry name" value="HTH-type_TetR-like_transc_reg"/>
</dbReference>